<organism evidence="1 2">
    <name type="scientific">Bacillus phage vB_BanS_Sophrita</name>
    <dbReference type="NCBI Taxonomy" id="2894790"/>
    <lineage>
        <taxon>Viruses</taxon>
        <taxon>Duplodnaviria</taxon>
        <taxon>Heunggongvirae</taxon>
        <taxon>Uroviricota</taxon>
        <taxon>Caudoviricetes</taxon>
        <taxon>Joanripponvirinae</taxon>
        <taxon>Sophritavirus</taxon>
        <taxon>Sophritavirus sophrita</taxon>
    </lineage>
</organism>
<evidence type="ECO:0000313" key="2">
    <source>
        <dbReference type="Proteomes" id="UP000827460"/>
    </source>
</evidence>
<gene>
    <name evidence="1" type="ORF">SOPHRITA_114</name>
</gene>
<dbReference type="Proteomes" id="UP000827460">
    <property type="component" value="Segment"/>
</dbReference>
<evidence type="ECO:0000313" key="1">
    <source>
        <dbReference type="EMBL" id="UGO50705.1"/>
    </source>
</evidence>
<name>A0AAE8YTX9_9CAUD</name>
<keyword evidence="2" id="KW-1185">Reference proteome</keyword>
<proteinExistence type="predicted"/>
<accession>A0AAE8YTX9</accession>
<sequence>MEAFTLIKELERIIVEDKEDGTQITRLPNQAEMMQKINEIVKQVNYLTNETPLKPIRPVPSRTI</sequence>
<reference evidence="1" key="1">
    <citation type="submission" date="2021-10" db="EMBL/GenBank/DDBJ databases">
        <authorList>
            <person name="Lavering E.D."/>
            <person name="James R."/>
            <person name="Fairholm J.D."/>
            <person name="Ogilvie B.H."/>
            <person name="Thurgood T.L."/>
            <person name="Robison R.A."/>
            <person name="Grose J.H."/>
        </authorList>
    </citation>
    <scope>NUCLEOTIDE SEQUENCE</scope>
</reference>
<protein>
    <submittedName>
        <fullName evidence="1">Uncharacterized protein</fullName>
    </submittedName>
</protein>
<dbReference type="EMBL" id="OK499991">
    <property type="protein sequence ID" value="UGO50705.1"/>
    <property type="molecule type" value="Genomic_DNA"/>
</dbReference>